<dbReference type="GO" id="GO:0043565">
    <property type="term" value="F:sequence-specific DNA binding"/>
    <property type="evidence" value="ECO:0007669"/>
    <property type="project" value="InterPro"/>
</dbReference>
<keyword evidence="4 6" id="KW-0697">Rotamase</keyword>
<evidence type="ECO:0000259" key="7">
    <source>
        <dbReference type="PROSITE" id="PS01124"/>
    </source>
</evidence>
<evidence type="ECO:0000313" key="9">
    <source>
        <dbReference type="EMBL" id="NOU98297.1"/>
    </source>
</evidence>
<dbReference type="GO" id="GO:0003755">
    <property type="term" value="F:peptidyl-prolyl cis-trans isomerase activity"/>
    <property type="evidence" value="ECO:0007669"/>
    <property type="project" value="UniProtKB-KW"/>
</dbReference>
<feature type="domain" description="PpiC" evidence="8">
    <location>
        <begin position="173"/>
        <end position="265"/>
    </location>
</feature>
<keyword evidence="5 6" id="KW-0413">Isomerase</keyword>
<evidence type="ECO:0000256" key="6">
    <source>
        <dbReference type="PROSITE-ProRule" id="PRU00278"/>
    </source>
</evidence>
<evidence type="ECO:0000256" key="1">
    <source>
        <dbReference type="ARBA" id="ARBA00000971"/>
    </source>
</evidence>
<dbReference type="PROSITE" id="PS50198">
    <property type="entry name" value="PPIC_PPIASE_2"/>
    <property type="match status" value="1"/>
</dbReference>
<sequence length="310" mass="35426">MRNIRVLWGVNAVLLLAVVILSYVLFADFFTQPNADMKPGQTNQNQSARVIATIGEKTITSVDLEQQLLQKHGRELLNQMVDHEVIRMEGKAQGTNVEDSEIQKELKRMQQGYDSETQFYESMKEQLGMTPEALKTDVYDKLLLEKLAIRYITISTEQVDAYMKAHPEEFRSALQFRLQQIVVGSKDQAARVTADLSKGVDFAKVARERSLDDVTRENGGDLGWMEEDDPFVAEPLLKAAGQLKTGEVSKPIELNGQFYFIKLKERKEEPKTSKDQLREAVRKEMALREAPPLKEVIKSIREKWKVTMTF</sequence>
<dbReference type="InterPro" id="IPR050245">
    <property type="entry name" value="PrsA_foldase"/>
</dbReference>
<feature type="domain" description="HTH araC/xylS-type" evidence="7">
    <location>
        <begin position="112"/>
        <end position="137"/>
    </location>
</feature>
<name>A0A972H2L3_9BACL</name>
<dbReference type="PANTHER" id="PTHR47245">
    <property type="entry name" value="PEPTIDYLPROLYL ISOMERASE"/>
    <property type="match status" value="1"/>
</dbReference>
<keyword evidence="3" id="KW-0732">Signal</keyword>
<evidence type="ECO:0000256" key="4">
    <source>
        <dbReference type="ARBA" id="ARBA00023110"/>
    </source>
</evidence>
<dbReference type="InterPro" id="IPR023058">
    <property type="entry name" value="PPIase_PpiC_CS"/>
</dbReference>
<evidence type="ECO:0000256" key="5">
    <source>
        <dbReference type="ARBA" id="ARBA00023235"/>
    </source>
</evidence>
<accession>A0A972H2L3</accession>
<dbReference type="Proteomes" id="UP000641588">
    <property type="component" value="Unassembled WGS sequence"/>
</dbReference>
<dbReference type="InterPro" id="IPR000297">
    <property type="entry name" value="PPIase_PpiC"/>
</dbReference>
<dbReference type="Gene3D" id="1.10.4030.10">
    <property type="entry name" value="Porin chaperone SurA, peptide-binding domain"/>
    <property type="match status" value="1"/>
</dbReference>
<keyword evidence="10" id="KW-1185">Reference proteome</keyword>
<dbReference type="Gene3D" id="3.10.50.40">
    <property type="match status" value="1"/>
</dbReference>
<dbReference type="PANTHER" id="PTHR47245:SF1">
    <property type="entry name" value="FOLDASE PROTEIN PRSA"/>
    <property type="match status" value="1"/>
</dbReference>
<evidence type="ECO:0000313" key="10">
    <source>
        <dbReference type="Proteomes" id="UP000641588"/>
    </source>
</evidence>
<protein>
    <recommendedName>
        <fullName evidence="2">peptidylprolyl isomerase</fullName>
        <ecNumber evidence="2">5.2.1.8</ecNumber>
    </recommendedName>
</protein>
<dbReference type="InterPro" id="IPR018060">
    <property type="entry name" value="HTH_AraC"/>
</dbReference>
<dbReference type="RefSeq" id="WP_171656557.1">
    <property type="nucleotide sequence ID" value="NZ_WHOD01000133.1"/>
</dbReference>
<dbReference type="PROSITE" id="PS01096">
    <property type="entry name" value="PPIC_PPIASE_1"/>
    <property type="match status" value="1"/>
</dbReference>
<dbReference type="InterPro" id="IPR046357">
    <property type="entry name" value="PPIase_dom_sf"/>
</dbReference>
<proteinExistence type="predicted"/>
<comment type="catalytic activity">
    <reaction evidence="1">
        <text>[protein]-peptidylproline (omega=180) = [protein]-peptidylproline (omega=0)</text>
        <dbReference type="Rhea" id="RHEA:16237"/>
        <dbReference type="Rhea" id="RHEA-COMP:10747"/>
        <dbReference type="Rhea" id="RHEA-COMP:10748"/>
        <dbReference type="ChEBI" id="CHEBI:83833"/>
        <dbReference type="ChEBI" id="CHEBI:83834"/>
        <dbReference type="EC" id="5.2.1.8"/>
    </reaction>
</comment>
<evidence type="ECO:0000256" key="3">
    <source>
        <dbReference type="ARBA" id="ARBA00022729"/>
    </source>
</evidence>
<dbReference type="SUPFAM" id="SSF54534">
    <property type="entry name" value="FKBP-like"/>
    <property type="match status" value="1"/>
</dbReference>
<dbReference type="EC" id="5.2.1.8" evidence="2"/>
<organism evidence="9 10">
    <name type="scientific">Paenibacillus foliorum</name>
    <dbReference type="NCBI Taxonomy" id="2654974"/>
    <lineage>
        <taxon>Bacteria</taxon>
        <taxon>Bacillati</taxon>
        <taxon>Bacillota</taxon>
        <taxon>Bacilli</taxon>
        <taxon>Bacillales</taxon>
        <taxon>Paenibacillaceae</taxon>
        <taxon>Paenibacillus</taxon>
    </lineage>
</organism>
<dbReference type="EMBL" id="WHOD01000133">
    <property type="protein sequence ID" value="NOU98297.1"/>
    <property type="molecule type" value="Genomic_DNA"/>
</dbReference>
<dbReference type="AlphaFoldDB" id="A0A972H2L3"/>
<dbReference type="InterPro" id="IPR027304">
    <property type="entry name" value="Trigger_fact/SurA_dom_sf"/>
</dbReference>
<dbReference type="SUPFAM" id="SSF109998">
    <property type="entry name" value="Triger factor/SurA peptide-binding domain-like"/>
    <property type="match status" value="1"/>
</dbReference>
<reference evidence="9" key="1">
    <citation type="submission" date="2019-10" db="EMBL/GenBank/DDBJ databases">
        <title>Description of Paenibacillus glebae sp. nov.</title>
        <authorList>
            <person name="Carlier A."/>
            <person name="Qi S."/>
        </authorList>
    </citation>
    <scope>NUCLEOTIDE SEQUENCE</scope>
    <source>
        <strain evidence="9">LMG 31456</strain>
    </source>
</reference>
<evidence type="ECO:0000259" key="8">
    <source>
        <dbReference type="PROSITE" id="PS50198"/>
    </source>
</evidence>
<dbReference type="PROSITE" id="PS01124">
    <property type="entry name" value="HTH_ARAC_FAMILY_2"/>
    <property type="match status" value="1"/>
</dbReference>
<dbReference type="GO" id="GO:0003700">
    <property type="term" value="F:DNA-binding transcription factor activity"/>
    <property type="evidence" value="ECO:0007669"/>
    <property type="project" value="InterPro"/>
</dbReference>
<comment type="caution">
    <text evidence="9">The sequence shown here is derived from an EMBL/GenBank/DDBJ whole genome shotgun (WGS) entry which is preliminary data.</text>
</comment>
<gene>
    <name evidence="9" type="ORF">GC093_34520</name>
</gene>
<dbReference type="Pfam" id="PF13145">
    <property type="entry name" value="Rotamase_2"/>
    <property type="match status" value="1"/>
</dbReference>
<evidence type="ECO:0000256" key="2">
    <source>
        <dbReference type="ARBA" id="ARBA00013194"/>
    </source>
</evidence>